<dbReference type="SUPFAM" id="SSF50685">
    <property type="entry name" value="Barwin-like endoglucanases"/>
    <property type="match status" value="1"/>
</dbReference>
<protein>
    <submittedName>
        <fullName evidence="3">3D domain-containing protein</fullName>
    </submittedName>
</protein>
<dbReference type="InterPro" id="IPR036908">
    <property type="entry name" value="RlpA-like_sf"/>
</dbReference>
<keyword evidence="1" id="KW-0732">Signal</keyword>
<dbReference type="EMBL" id="JBHUHO010000046">
    <property type="protein sequence ID" value="MFD2117663.1"/>
    <property type="molecule type" value="Genomic_DNA"/>
</dbReference>
<dbReference type="Proteomes" id="UP001597362">
    <property type="component" value="Unassembled WGS sequence"/>
</dbReference>
<evidence type="ECO:0000256" key="1">
    <source>
        <dbReference type="ARBA" id="ARBA00022729"/>
    </source>
</evidence>
<comment type="caution">
    <text evidence="3">The sequence shown here is derived from an EMBL/GenBank/DDBJ whole genome shotgun (WGS) entry which is preliminary data.</text>
</comment>
<dbReference type="InterPro" id="IPR051933">
    <property type="entry name" value="Resuscitation_pf_RpfB"/>
</dbReference>
<dbReference type="InterPro" id="IPR010611">
    <property type="entry name" value="3D_dom"/>
</dbReference>
<evidence type="ECO:0000259" key="2">
    <source>
        <dbReference type="Pfam" id="PF06725"/>
    </source>
</evidence>
<sequence length="198" mass="21943">MAASFFSVYVKQWWRNYKYIIVLLSIVTVIPCLVTGKSVVARAAEAIEDSVQVEEKQRSEQHVELVVEVIATGYTAGIESTGKNADHPAYGITYSGVKVVRSQVSTIAADPRVFPIGSLLYIPGYGYGIVADTGKAIKGNRIDLYFETVDDVYSQWGKRTVQVQVLKRGDGKLSQELVNELNDIVEVNKSIPLYYLES</sequence>
<proteinExistence type="predicted"/>
<evidence type="ECO:0000313" key="3">
    <source>
        <dbReference type="EMBL" id="MFD2117663.1"/>
    </source>
</evidence>
<dbReference type="PANTHER" id="PTHR39160">
    <property type="entry name" value="CELL WALL-BINDING PROTEIN YOCH"/>
    <property type="match status" value="1"/>
</dbReference>
<gene>
    <name evidence="3" type="ORF">ACFSJH_18195</name>
</gene>
<evidence type="ECO:0000313" key="4">
    <source>
        <dbReference type="Proteomes" id="UP001597362"/>
    </source>
</evidence>
<dbReference type="RefSeq" id="WP_377774911.1">
    <property type="nucleotide sequence ID" value="NZ_JBHUHO010000046.1"/>
</dbReference>
<dbReference type="CDD" id="cd22786">
    <property type="entry name" value="DPBB_YuiC-like"/>
    <property type="match status" value="1"/>
</dbReference>
<organism evidence="3 4">
    <name type="scientific">Paenibacillus yanchengensis</name>
    <dbReference type="NCBI Taxonomy" id="2035833"/>
    <lineage>
        <taxon>Bacteria</taxon>
        <taxon>Bacillati</taxon>
        <taxon>Bacillota</taxon>
        <taxon>Bacilli</taxon>
        <taxon>Bacillales</taxon>
        <taxon>Paenibacillaceae</taxon>
        <taxon>Paenibacillus</taxon>
    </lineage>
</organism>
<dbReference type="PANTHER" id="PTHR39160:SF4">
    <property type="entry name" value="RESUSCITATION-PROMOTING FACTOR RPFB"/>
    <property type="match status" value="1"/>
</dbReference>
<feature type="domain" description="3D" evidence="2">
    <location>
        <begin position="105"/>
        <end position="167"/>
    </location>
</feature>
<dbReference type="Pfam" id="PF06725">
    <property type="entry name" value="3D"/>
    <property type="match status" value="1"/>
</dbReference>
<keyword evidence="4" id="KW-1185">Reference proteome</keyword>
<dbReference type="Gene3D" id="2.40.40.10">
    <property type="entry name" value="RlpA-like domain"/>
    <property type="match status" value="1"/>
</dbReference>
<name>A0ABW4YPY4_9BACL</name>
<accession>A0ABW4YPY4</accession>
<reference evidence="4" key="1">
    <citation type="journal article" date="2019" name="Int. J. Syst. Evol. Microbiol.">
        <title>The Global Catalogue of Microorganisms (GCM) 10K type strain sequencing project: providing services to taxonomists for standard genome sequencing and annotation.</title>
        <authorList>
            <consortium name="The Broad Institute Genomics Platform"/>
            <consortium name="The Broad Institute Genome Sequencing Center for Infectious Disease"/>
            <person name="Wu L."/>
            <person name="Ma J."/>
        </authorList>
    </citation>
    <scope>NUCLEOTIDE SEQUENCE [LARGE SCALE GENOMIC DNA]</scope>
    <source>
        <strain evidence="4">GH52</strain>
    </source>
</reference>